<dbReference type="EMBL" id="POTW01000012">
    <property type="protein sequence ID" value="PZF84808.1"/>
    <property type="molecule type" value="Genomic_DNA"/>
</dbReference>
<dbReference type="AlphaFoldDB" id="A0A2W2BY77"/>
<evidence type="ECO:0000313" key="6">
    <source>
        <dbReference type="EMBL" id="PZF84808.1"/>
    </source>
</evidence>
<dbReference type="InterPro" id="IPR000843">
    <property type="entry name" value="HTH_LacI"/>
</dbReference>
<dbReference type="InterPro" id="IPR046335">
    <property type="entry name" value="LacI/GalR-like_sensor"/>
</dbReference>
<dbReference type="CDD" id="cd01392">
    <property type="entry name" value="HTH_LacI"/>
    <property type="match status" value="1"/>
</dbReference>
<evidence type="ECO:0000256" key="4">
    <source>
        <dbReference type="SAM" id="MobiDB-lite"/>
    </source>
</evidence>
<dbReference type="SUPFAM" id="SSF53822">
    <property type="entry name" value="Periplasmic binding protein-like I"/>
    <property type="match status" value="1"/>
</dbReference>
<evidence type="ECO:0000256" key="2">
    <source>
        <dbReference type="ARBA" id="ARBA00023125"/>
    </source>
</evidence>
<evidence type="ECO:0000313" key="7">
    <source>
        <dbReference type="Proteomes" id="UP000248764"/>
    </source>
</evidence>
<proteinExistence type="predicted"/>
<keyword evidence="7" id="KW-1185">Reference proteome</keyword>
<protein>
    <submittedName>
        <fullName evidence="6">LacI family transcriptional regulator</fullName>
    </submittedName>
</protein>
<feature type="region of interest" description="Disordered" evidence="4">
    <location>
        <begin position="1"/>
        <end position="40"/>
    </location>
</feature>
<gene>
    <name evidence="6" type="ORF">C1I92_07005</name>
</gene>
<feature type="domain" description="HTH lacI-type" evidence="5">
    <location>
        <begin position="14"/>
        <end position="68"/>
    </location>
</feature>
<evidence type="ECO:0000256" key="1">
    <source>
        <dbReference type="ARBA" id="ARBA00023015"/>
    </source>
</evidence>
<dbReference type="GO" id="GO:0000976">
    <property type="term" value="F:transcription cis-regulatory region binding"/>
    <property type="evidence" value="ECO:0007669"/>
    <property type="project" value="TreeGrafter"/>
</dbReference>
<dbReference type="Gene3D" id="3.40.50.2300">
    <property type="match status" value="2"/>
</dbReference>
<dbReference type="SMART" id="SM00354">
    <property type="entry name" value="HTH_LACI"/>
    <property type="match status" value="1"/>
</dbReference>
<dbReference type="Pfam" id="PF00356">
    <property type="entry name" value="LacI"/>
    <property type="match status" value="1"/>
</dbReference>
<comment type="caution">
    <text evidence="6">The sequence shown here is derived from an EMBL/GenBank/DDBJ whole genome shotgun (WGS) entry which is preliminary data.</text>
</comment>
<dbReference type="SUPFAM" id="SSF47413">
    <property type="entry name" value="lambda repressor-like DNA-binding domains"/>
    <property type="match status" value="1"/>
</dbReference>
<dbReference type="Gene3D" id="1.10.260.40">
    <property type="entry name" value="lambda repressor-like DNA-binding domains"/>
    <property type="match status" value="1"/>
</dbReference>
<keyword evidence="1" id="KW-0805">Transcription regulation</keyword>
<dbReference type="PANTHER" id="PTHR30146:SF109">
    <property type="entry name" value="HTH-TYPE TRANSCRIPTIONAL REGULATOR GALS"/>
    <property type="match status" value="1"/>
</dbReference>
<dbReference type="InterPro" id="IPR028082">
    <property type="entry name" value="Peripla_BP_I"/>
</dbReference>
<dbReference type="Pfam" id="PF13377">
    <property type="entry name" value="Peripla_BP_3"/>
    <property type="match status" value="1"/>
</dbReference>
<organism evidence="6 7">
    <name type="scientific">Jiangella anatolica</name>
    <dbReference type="NCBI Taxonomy" id="2670374"/>
    <lineage>
        <taxon>Bacteria</taxon>
        <taxon>Bacillati</taxon>
        <taxon>Actinomycetota</taxon>
        <taxon>Actinomycetes</taxon>
        <taxon>Jiangellales</taxon>
        <taxon>Jiangellaceae</taxon>
        <taxon>Jiangella</taxon>
    </lineage>
</organism>
<dbReference type="InterPro" id="IPR010982">
    <property type="entry name" value="Lambda_DNA-bd_dom_sf"/>
</dbReference>
<keyword evidence="2" id="KW-0238">DNA-binding</keyword>
<dbReference type="GO" id="GO:0003700">
    <property type="term" value="F:DNA-binding transcription factor activity"/>
    <property type="evidence" value="ECO:0007669"/>
    <property type="project" value="TreeGrafter"/>
</dbReference>
<accession>A0A2W2BY77</accession>
<evidence type="ECO:0000256" key="3">
    <source>
        <dbReference type="ARBA" id="ARBA00023163"/>
    </source>
</evidence>
<sequence>MDDVGVESTRPDPPTLQTVAAAAGVSRSTASRAINGEPRVSPETVEAVQRAVRELGYSPNPAARTLVTRRTGSVALVVPETGDVLFSDPYFATVLSGITAGLAPSGNQLILLIGQHPGDGNQMISYLRGGHVDGAMIISHHRADLDADALGKIPVPVVLGGRPVGATLPGMPYVDADNAGGGRLAAHHLAGTGRTRLGTITGPLDMPAGIDRLDGWRAGMREHNLADDATAGGDFTAASGATAMARLLDEHPDLQGVFVASDLMATGALQELSGRGIRVPDDIAVVGFDDLMFASTATPPLTTIRQPTREAGRLIAETLLAMLDGRTPEPAQILPTELVRRASA</sequence>
<dbReference type="CDD" id="cd06267">
    <property type="entry name" value="PBP1_LacI_sugar_binding-like"/>
    <property type="match status" value="1"/>
</dbReference>
<reference evidence="6 7" key="1">
    <citation type="submission" date="2018-01" db="EMBL/GenBank/DDBJ databases">
        <title>Draft genome sequence of Jiangella sp. GTF31.</title>
        <authorList>
            <person name="Sahin N."/>
            <person name="Ay H."/>
            <person name="Saygin H."/>
        </authorList>
    </citation>
    <scope>NUCLEOTIDE SEQUENCE [LARGE SCALE GENOMIC DNA]</scope>
    <source>
        <strain evidence="6 7">GTF31</strain>
    </source>
</reference>
<keyword evidence="3" id="KW-0804">Transcription</keyword>
<dbReference type="PROSITE" id="PS50932">
    <property type="entry name" value="HTH_LACI_2"/>
    <property type="match status" value="1"/>
</dbReference>
<dbReference type="PANTHER" id="PTHR30146">
    <property type="entry name" value="LACI-RELATED TRANSCRIPTIONAL REPRESSOR"/>
    <property type="match status" value="1"/>
</dbReference>
<dbReference type="Proteomes" id="UP000248764">
    <property type="component" value="Unassembled WGS sequence"/>
</dbReference>
<evidence type="ECO:0000259" key="5">
    <source>
        <dbReference type="PROSITE" id="PS50932"/>
    </source>
</evidence>
<name>A0A2W2BY77_9ACTN</name>